<evidence type="ECO:0000313" key="6">
    <source>
        <dbReference type="Proteomes" id="UP000310158"/>
    </source>
</evidence>
<dbReference type="GO" id="GO:0004364">
    <property type="term" value="F:glutathione transferase activity"/>
    <property type="evidence" value="ECO:0007669"/>
    <property type="project" value="InterPro"/>
</dbReference>
<keyword evidence="6" id="KW-1185">Reference proteome</keyword>
<dbReference type="InterPro" id="IPR047047">
    <property type="entry name" value="GST_Omega-like_C"/>
</dbReference>
<feature type="binding site" evidence="2">
    <location>
        <begin position="145"/>
        <end position="146"/>
    </location>
    <ligand>
        <name>glutathione</name>
        <dbReference type="ChEBI" id="CHEBI:57925"/>
    </ligand>
</feature>
<dbReference type="GO" id="GO:0005737">
    <property type="term" value="C:cytoplasm"/>
    <property type="evidence" value="ECO:0007669"/>
    <property type="project" value="TreeGrafter"/>
</dbReference>
<dbReference type="InterPro" id="IPR010987">
    <property type="entry name" value="Glutathione-S-Trfase_C-like"/>
</dbReference>
<evidence type="ECO:0000313" key="5">
    <source>
        <dbReference type="EMBL" id="THH12709.1"/>
    </source>
</evidence>
<dbReference type="SFLD" id="SFLDG01206">
    <property type="entry name" value="Xi.1"/>
    <property type="match status" value="1"/>
</dbReference>
<dbReference type="PANTHER" id="PTHR32419">
    <property type="entry name" value="GLUTATHIONYL-HYDROQUINONE REDUCTASE"/>
    <property type="match status" value="1"/>
</dbReference>
<protein>
    <recommendedName>
        <fullName evidence="4">GST C-terminal domain-containing protein</fullName>
    </recommendedName>
</protein>
<evidence type="ECO:0000256" key="2">
    <source>
        <dbReference type="PIRSR" id="PIRSR015753-2"/>
    </source>
</evidence>
<dbReference type="Pfam" id="PF13410">
    <property type="entry name" value="GST_C_2"/>
    <property type="match status" value="1"/>
</dbReference>
<comment type="caution">
    <text evidence="5">The sequence shown here is derived from an EMBL/GenBank/DDBJ whole genome shotgun (WGS) entry which is preliminary data.</text>
</comment>
<dbReference type="InterPro" id="IPR016639">
    <property type="entry name" value="GST_Omega/GSH"/>
</dbReference>
<dbReference type="InterPro" id="IPR004045">
    <property type="entry name" value="Glutathione_S-Trfase_N"/>
</dbReference>
<dbReference type="AlphaFoldDB" id="A0A4S4LKX4"/>
<accession>A0A4S4LKX4</accession>
<organism evidence="5 6">
    <name type="scientific">Bondarzewia mesenterica</name>
    <dbReference type="NCBI Taxonomy" id="1095465"/>
    <lineage>
        <taxon>Eukaryota</taxon>
        <taxon>Fungi</taxon>
        <taxon>Dikarya</taxon>
        <taxon>Basidiomycota</taxon>
        <taxon>Agaricomycotina</taxon>
        <taxon>Agaricomycetes</taxon>
        <taxon>Russulales</taxon>
        <taxon>Bondarzewiaceae</taxon>
        <taxon>Bondarzewia</taxon>
    </lineage>
</organism>
<feature type="active site" description="Nucleophile" evidence="1">
    <location>
        <position position="58"/>
    </location>
</feature>
<dbReference type="OrthoDB" id="2309723at2759"/>
<dbReference type="PIRSF" id="PIRSF015753">
    <property type="entry name" value="GST"/>
    <property type="match status" value="1"/>
</dbReference>
<name>A0A4S4LKX4_9AGAM</name>
<evidence type="ECO:0000256" key="3">
    <source>
        <dbReference type="PIRSR" id="PIRSR015753-3"/>
    </source>
</evidence>
<dbReference type="SFLD" id="SFLDG01148">
    <property type="entry name" value="Xi_(cytGST)"/>
    <property type="match status" value="1"/>
</dbReference>
<evidence type="ECO:0000256" key="1">
    <source>
        <dbReference type="PIRSR" id="PIRSR015753-1"/>
    </source>
</evidence>
<dbReference type="InterPro" id="IPR036282">
    <property type="entry name" value="Glutathione-S-Trfase_C_sf"/>
</dbReference>
<dbReference type="InterPro" id="IPR040079">
    <property type="entry name" value="Glutathione_S-Trfase"/>
</dbReference>
<feature type="active site" description="Proton donor/acceptor" evidence="1">
    <location>
        <position position="195"/>
    </location>
</feature>
<feature type="binding site" evidence="2">
    <location>
        <position position="91"/>
    </location>
    <ligand>
        <name>glutathione</name>
        <dbReference type="ChEBI" id="CHEBI:57925"/>
    </ligand>
</feature>
<dbReference type="SUPFAM" id="SSF52833">
    <property type="entry name" value="Thioredoxin-like"/>
    <property type="match status" value="1"/>
</dbReference>
<dbReference type="PROSITE" id="PS50405">
    <property type="entry name" value="GST_CTER"/>
    <property type="match status" value="1"/>
</dbReference>
<dbReference type="Gene3D" id="1.20.1050.10">
    <property type="match status" value="1"/>
</dbReference>
<feature type="site" description="Lowers pKa of active site Cys" evidence="3">
    <location>
        <position position="298"/>
    </location>
</feature>
<dbReference type="EMBL" id="SGPL01000429">
    <property type="protein sequence ID" value="THH12709.1"/>
    <property type="molecule type" value="Genomic_DNA"/>
</dbReference>
<dbReference type="Proteomes" id="UP000310158">
    <property type="component" value="Unassembled WGS sequence"/>
</dbReference>
<feature type="domain" description="GST C-terminal" evidence="4">
    <location>
        <begin position="161"/>
        <end position="298"/>
    </location>
</feature>
<dbReference type="PANTHER" id="PTHR32419:SF6">
    <property type="entry name" value="GLUTATHIONE S-TRANSFERASE OMEGA-LIKE 1-RELATED"/>
    <property type="match status" value="1"/>
</dbReference>
<sequence length="322" mass="37120">MASSTLYQQYRFQGGSSSWTVASSGLERASSVFRNFVTKGGLFPPEKNRYHLYVSYACQFSSRTLIMRKLKGLEEIIPATIVTPHLGVNGWPFASVDYFPGAEIDPLYNSRYVKDLYLRADPDYIGSFTVPVLWDKIQHKIVNNESADIVRLFNSAFNDLLPQEDAVKDFYPPELQEEIDAMNAMMYEDITYGVYNAGFATTLDAYSAAVVPLFEALDRMERLLAGRTYLVGNRLTEADVRLYVTIIRFDPVYVGHFKCNLRTIRHGYPNIHLWLRRLYWKNDAFQSTTDFQHIKTSYYWSHKEINPYRIVPIGPVPHIESL</sequence>
<dbReference type="CDD" id="cd03190">
    <property type="entry name" value="GST_C_Omega_like"/>
    <property type="match status" value="1"/>
</dbReference>
<gene>
    <name evidence="5" type="ORF">EW146_g7442</name>
</gene>
<dbReference type="InterPro" id="IPR036249">
    <property type="entry name" value="Thioredoxin-like_sf"/>
</dbReference>
<dbReference type="Pfam" id="PF13409">
    <property type="entry name" value="GST_N_2"/>
    <property type="match status" value="1"/>
</dbReference>
<reference evidence="5 6" key="1">
    <citation type="submission" date="2019-02" db="EMBL/GenBank/DDBJ databases">
        <title>Genome sequencing of the rare red list fungi Bondarzewia mesenterica.</title>
        <authorList>
            <person name="Buettner E."/>
            <person name="Kellner H."/>
        </authorList>
    </citation>
    <scope>NUCLEOTIDE SEQUENCE [LARGE SCALE GENOMIC DNA]</scope>
    <source>
        <strain evidence="5 6">DSM 108281</strain>
    </source>
</reference>
<feature type="site" description="Lowers pKa of active site Cys" evidence="3">
    <location>
        <position position="253"/>
    </location>
</feature>
<dbReference type="Gene3D" id="3.40.30.10">
    <property type="entry name" value="Glutaredoxin"/>
    <property type="match status" value="1"/>
</dbReference>
<evidence type="ECO:0000259" key="4">
    <source>
        <dbReference type="PROSITE" id="PS50405"/>
    </source>
</evidence>
<proteinExistence type="predicted"/>
<dbReference type="SUPFAM" id="SSF47616">
    <property type="entry name" value="GST C-terminal domain-like"/>
    <property type="match status" value="1"/>
</dbReference>
<dbReference type="SFLD" id="SFLDS00019">
    <property type="entry name" value="Glutathione_Transferase_(cytos"/>
    <property type="match status" value="1"/>
</dbReference>